<protein>
    <submittedName>
        <fullName evidence="1">Uncharacterized protein</fullName>
    </submittedName>
</protein>
<evidence type="ECO:0000313" key="2">
    <source>
        <dbReference type="Proteomes" id="UP000663792"/>
    </source>
</evidence>
<keyword evidence="2" id="KW-1185">Reference proteome</keyword>
<comment type="caution">
    <text evidence="1">The sequence shown here is derived from an EMBL/GenBank/DDBJ whole genome shotgun (WGS) entry which is preliminary data.</text>
</comment>
<dbReference type="AlphaFoldDB" id="A0A938YF26"/>
<reference evidence="1" key="1">
    <citation type="submission" date="2021-01" db="EMBL/GenBank/DDBJ databases">
        <title>YIM 132084 draft genome.</title>
        <authorList>
            <person name="An D."/>
        </authorList>
    </citation>
    <scope>NUCLEOTIDE SEQUENCE</scope>
    <source>
        <strain evidence="1">YIM 132084</strain>
    </source>
</reference>
<dbReference type="EMBL" id="JAERWK010000008">
    <property type="protein sequence ID" value="MBM9466979.1"/>
    <property type="molecule type" value="Genomic_DNA"/>
</dbReference>
<dbReference type="RefSeq" id="WP_205259911.1">
    <property type="nucleotide sequence ID" value="NZ_JAERWK010000008.1"/>
</dbReference>
<organism evidence="1 2">
    <name type="scientific">Nakamurella leprariae</name>
    <dbReference type="NCBI Taxonomy" id="2803911"/>
    <lineage>
        <taxon>Bacteria</taxon>
        <taxon>Bacillati</taxon>
        <taxon>Actinomycetota</taxon>
        <taxon>Actinomycetes</taxon>
        <taxon>Nakamurellales</taxon>
        <taxon>Nakamurellaceae</taxon>
        <taxon>Nakamurella</taxon>
    </lineage>
</organism>
<evidence type="ECO:0000313" key="1">
    <source>
        <dbReference type="EMBL" id="MBM9466979.1"/>
    </source>
</evidence>
<proteinExistence type="predicted"/>
<name>A0A938YF26_9ACTN</name>
<gene>
    <name evidence="1" type="ORF">JL106_06740</name>
</gene>
<dbReference type="Proteomes" id="UP000663792">
    <property type="component" value="Unassembled WGS sequence"/>
</dbReference>
<sequence>MTVTERECMADAWGEIPDVLGGRWAASRGRPVRSPIPRRRGGLAHVLVEPPPTDLLGAVGPAVCCGAG</sequence>
<accession>A0A938YF26</accession>